<dbReference type="Proteomes" id="UP001154078">
    <property type="component" value="Chromosome 5"/>
</dbReference>
<feature type="region of interest" description="Disordered" evidence="2">
    <location>
        <begin position="385"/>
        <end position="415"/>
    </location>
</feature>
<dbReference type="OrthoDB" id="6717396at2759"/>
<accession>A0A9P0B782</accession>
<dbReference type="AlphaFoldDB" id="A0A9P0B782"/>
<sequence>MGEKESTSPLKPAPIPPGGLFFPDFNVTAFDKSRKIIRTPTKVNKPLPAPNVKSAPKVSKKHKKEKDKELDKSNTASNNSLERAKSDLSPNIKSKINQLFNAGDEKHQKTQNHGPMPSPEEMRLQRENARLVGMVESLTAQLSTQSAQITALQRQIEILNANFLTLKGTELGKASSNLAIDIDNDSPEKPSKRKRNNSLPSSPKLSTAPMEENAHSSTQNDPHDASVDFPPLPAKEPPLAPAYILRNKSRWTMVSGAITAAGHTFSRATNIHDGVKIFPDSSNDYRAITKFLTENGEEYHTYQLPEERMVQAVIRGLPLEIDIKDIKNDLIEHNYHPSTVIRMHSSQLNTTGSNYRPPTPTRPNNPVSPLIFPTQQIAGSTYRPPTPILQSVASSSHSNQAAPAAATSNDDTSPKIPPIILRIKKRWPNISNEFSLRGWHFHKVSDFTPLPSTATAKSLPSLQPTKSNFTHTYFPRNACFRSL</sequence>
<evidence type="ECO:0000256" key="1">
    <source>
        <dbReference type="SAM" id="Coils"/>
    </source>
</evidence>
<name>A0A9P0B782_BRAAE</name>
<feature type="coiled-coil region" evidence="1">
    <location>
        <begin position="135"/>
        <end position="162"/>
    </location>
</feature>
<dbReference type="EMBL" id="OV121136">
    <property type="protein sequence ID" value="CAH0556540.1"/>
    <property type="molecule type" value="Genomic_DNA"/>
</dbReference>
<feature type="region of interest" description="Disordered" evidence="2">
    <location>
        <begin position="36"/>
        <end position="91"/>
    </location>
</feature>
<gene>
    <name evidence="3" type="ORF">MELIAE_LOCUS7461</name>
</gene>
<reference evidence="3" key="1">
    <citation type="submission" date="2021-12" db="EMBL/GenBank/DDBJ databases">
        <authorList>
            <person name="King R."/>
        </authorList>
    </citation>
    <scope>NUCLEOTIDE SEQUENCE</scope>
</reference>
<feature type="compositionally biased region" description="Polar residues" evidence="2">
    <location>
        <begin position="388"/>
        <end position="411"/>
    </location>
</feature>
<keyword evidence="1" id="KW-0175">Coiled coil</keyword>
<evidence type="ECO:0000313" key="3">
    <source>
        <dbReference type="EMBL" id="CAH0556540.1"/>
    </source>
</evidence>
<evidence type="ECO:0000313" key="4">
    <source>
        <dbReference type="Proteomes" id="UP001154078"/>
    </source>
</evidence>
<organism evidence="3 4">
    <name type="scientific">Brassicogethes aeneus</name>
    <name type="common">Rape pollen beetle</name>
    <name type="synonym">Meligethes aeneus</name>
    <dbReference type="NCBI Taxonomy" id="1431903"/>
    <lineage>
        <taxon>Eukaryota</taxon>
        <taxon>Metazoa</taxon>
        <taxon>Ecdysozoa</taxon>
        <taxon>Arthropoda</taxon>
        <taxon>Hexapoda</taxon>
        <taxon>Insecta</taxon>
        <taxon>Pterygota</taxon>
        <taxon>Neoptera</taxon>
        <taxon>Endopterygota</taxon>
        <taxon>Coleoptera</taxon>
        <taxon>Polyphaga</taxon>
        <taxon>Cucujiformia</taxon>
        <taxon>Nitidulidae</taxon>
        <taxon>Meligethinae</taxon>
        <taxon>Brassicogethes</taxon>
    </lineage>
</organism>
<evidence type="ECO:0000256" key="2">
    <source>
        <dbReference type="SAM" id="MobiDB-lite"/>
    </source>
</evidence>
<feature type="region of interest" description="Disordered" evidence="2">
    <location>
        <begin position="180"/>
        <end position="233"/>
    </location>
</feature>
<protein>
    <submittedName>
        <fullName evidence="3">Uncharacterized protein</fullName>
    </submittedName>
</protein>
<proteinExistence type="predicted"/>
<keyword evidence="4" id="KW-1185">Reference proteome</keyword>